<dbReference type="Pfam" id="PF25023">
    <property type="entry name" value="TEN_YD-shell"/>
    <property type="match status" value="2"/>
</dbReference>
<dbReference type="PANTHER" id="PTHR32305">
    <property type="match status" value="1"/>
</dbReference>
<reference evidence="7 8" key="1">
    <citation type="submission" date="2018-06" db="EMBL/GenBank/DDBJ databases">
        <authorList>
            <consortium name="Pathogen Informatics"/>
            <person name="Doyle S."/>
        </authorList>
    </citation>
    <scope>NUCLEOTIDE SEQUENCE [LARGE SCALE GENOMIC DNA]</scope>
    <source>
        <strain evidence="7 8">NCTC7307</strain>
    </source>
</reference>
<dbReference type="InterPro" id="IPR006530">
    <property type="entry name" value="YD"/>
</dbReference>
<dbReference type="CDD" id="cd14740">
    <property type="entry name" value="PAAR_4"/>
    <property type="match status" value="1"/>
</dbReference>
<evidence type="ECO:0000259" key="4">
    <source>
        <dbReference type="Pfam" id="PF03527"/>
    </source>
</evidence>
<dbReference type="InterPro" id="IPR045351">
    <property type="entry name" value="DUF6531"/>
</dbReference>
<keyword evidence="2" id="KW-0677">Repeat</keyword>
<dbReference type="NCBIfam" id="TIGR01643">
    <property type="entry name" value="YD_repeat_2x"/>
    <property type="match status" value="6"/>
</dbReference>
<dbReference type="Pfam" id="PF05593">
    <property type="entry name" value="RHS_repeat"/>
    <property type="match status" value="1"/>
</dbReference>
<dbReference type="InterPro" id="IPR022385">
    <property type="entry name" value="Rhs_assc_core"/>
</dbReference>
<dbReference type="InterPro" id="IPR050708">
    <property type="entry name" value="T6SS_VgrG/RHS"/>
</dbReference>
<dbReference type="Pfam" id="PF03527">
    <property type="entry name" value="RHS"/>
    <property type="match status" value="1"/>
</dbReference>
<comment type="similarity">
    <text evidence="1">Belongs to the RHS family.</text>
</comment>
<dbReference type="PANTHER" id="PTHR32305:SF15">
    <property type="entry name" value="PROTEIN RHSA-RELATED"/>
    <property type="match status" value="1"/>
</dbReference>
<evidence type="ECO:0000313" key="7">
    <source>
        <dbReference type="EMBL" id="SQI27077.1"/>
    </source>
</evidence>
<feature type="region of interest" description="Disordered" evidence="3">
    <location>
        <begin position="1382"/>
        <end position="1402"/>
    </location>
</feature>
<name>A0A2X4TI23_SALER</name>
<feature type="domain" description="RHS protein conserved region" evidence="4">
    <location>
        <begin position="1176"/>
        <end position="1212"/>
    </location>
</feature>
<dbReference type="NCBIfam" id="TIGR03696">
    <property type="entry name" value="Rhs_assc_core"/>
    <property type="match status" value="1"/>
</dbReference>
<evidence type="ECO:0000259" key="6">
    <source>
        <dbReference type="Pfam" id="PF25023"/>
    </source>
</evidence>
<accession>A0A2X4TI23</accession>
<protein>
    <submittedName>
        <fullName evidence="7">Rhs-family protein</fullName>
    </submittedName>
</protein>
<dbReference type="PRINTS" id="PR00394">
    <property type="entry name" value="RHSPROTEIN"/>
</dbReference>
<proteinExistence type="inferred from homology"/>
<feature type="domain" description="DUF6531" evidence="5">
    <location>
        <begin position="213"/>
        <end position="283"/>
    </location>
</feature>
<dbReference type="Proteomes" id="UP000248731">
    <property type="component" value="Chromosome 1"/>
</dbReference>
<evidence type="ECO:0000256" key="3">
    <source>
        <dbReference type="SAM" id="MobiDB-lite"/>
    </source>
</evidence>
<evidence type="ECO:0000256" key="1">
    <source>
        <dbReference type="ARBA" id="ARBA00009455"/>
    </source>
</evidence>
<dbReference type="InterPro" id="IPR031325">
    <property type="entry name" value="RHS_repeat"/>
</dbReference>
<dbReference type="Pfam" id="PF20148">
    <property type="entry name" value="DUF6531"/>
    <property type="match status" value="1"/>
</dbReference>
<evidence type="ECO:0000313" key="8">
    <source>
        <dbReference type="Proteomes" id="UP000248731"/>
    </source>
</evidence>
<dbReference type="InterPro" id="IPR001826">
    <property type="entry name" value="RHS"/>
</dbReference>
<gene>
    <name evidence="7" type="primary">rhs_2</name>
    <name evidence="7" type="ORF">NCTC7307_04454</name>
</gene>
<evidence type="ECO:0000259" key="5">
    <source>
        <dbReference type="Pfam" id="PF20148"/>
    </source>
</evidence>
<evidence type="ECO:0000256" key="2">
    <source>
        <dbReference type="ARBA" id="ARBA00022737"/>
    </source>
</evidence>
<keyword evidence="8" id="KW-1185">Reference proteome</keyword>
<dbReference type="Gene3D" id="2.180.10.10">
    <property type="entry name" value="RHS repeat-associated core"/>
    <property type="match status" value="2"/>
</dbReference>
<dbReference type="InterPro" id="IPR056823">
    <property type="entry name" value="TEN-like_YD-shell"/>
</dbReference>
<organism evidence="7 8">
    <name type="scientific">Salmonella enterica subsp. arizonae</name>
    <dbReference type="NCBI Taxonomy" id="59203"/>
    <lineage>
        <taxon>Bacteria</taxon>
        <taxon>Pseudomonadati</taxon>
        <taxon>Pseudomonadota</taxon>
        <taxon>Gammaproteobacteria</taxon>
        <taxon>Enterobacterales</taxon>
        <taxon>Enterobacteriaceae</taxon>
        <taxon>Salmonella</taxon>
    </lineage>
</organism>
<sequence length="1402" mass="160368">MGVTASKHFDPMLGIDFHSYVLPPGIWPTPHISLVFDVMDYVPFLGMGATVKIHGLRRTVAGTEGKAFHILIGVPIPPVKIPGGPQTDDELFMGSRTVIVDGDPLSRRLSPTLSCNVVGIIPPFRLRRAKKMPILSLTAPLTINMALPHHVYVGGSETISMSTILQKTGLTFFKRIGKSKAYKKFMRKFKAFRKNLFKNMEPGFLKCRVLRAEPVDIRDGSVRLEQRDFLLPGRVPLDWIRYYRSADVQEEGGLGYGWKTLTDTRLIHHTEDDYHELVLADGSLFFADIPGQAGLSHAVSSLPGGARLWYEEEEGVRHWHAETEENRRWRFRQETASPASVLRPDRLEDNNGNGWRFRYETGRITLTEYTSQALTGRRVEADCLHQRIIRVRLCDSHADMGPDGNEAQSDLTQYDYTPDNQLAGQTDGCGHRRHFAWQERVYMQYHADRLGQRFHYEYDESWRVIHAWGDGGYYDYHFAWDDFCHELEMTNSLGHTTVIRFSEDRLPLCEIDPEGGATFFLYDEFGQTVSITSPDRRTTRFEYDEAGNICREIAPDDSEFVTVWQGLHIKEARDPEGACWRFGHDERGNLTEVTNPTGVQQQYHYDELGQMVRRDTAGQGHELLEYDRLGFVSAMTARTGAKTAYLHDNRGNLLSEINALKEQRHYRYDSADRLTEAKLPYRNAIRLEYDAEGQLVAYDDGQRVTRLDYTPTGEVSGCTLPDGSRTGYEYDTEDQLVAVINQMNQRWQIVRDSLGRIVEERDWRGQSTRYQWSADSLLSARTAPDGSRLDYRHDKQGRITGQYHNDALLARYEYNRRGQLTACDNSYRKLSWRYDSGGRLTEEVQDGFRIRHGYTEAGQYAGRESDSGNRVQLGYNEAGQLSRIQINDEPATALAYDALGRLREEQLTPELKRELSYNDNGWLSAQRVSRDARPLFSTEWHYDLNGNVRQRSDSLAGREFYNHDVMDRLTEHVDVLGRVTNFVYDAAGNRLREETSGSGDEWQCYGRVEEERQVTLEHWYNRNGQLVRRKRRADYLWSQKVVSESLEWDVSGRLKALHSDSATTQYGYDGLGRRVFKKTTRAGEETASLTWFWWDGDVVAGEVQETTPAEETLTSACDMRRPGSSEAREARLMSLVKGRTVQEYVYYPQSFEPLALIRYGRRWSEKDGFSEPEKRIYFYHNDVNGAPLRLTDETGGVAWSQSAGPWGAWSEQTGSVRNPLRFQGQYFDEESGLHYNRYRYYEPESGRYISADPIGLAGGLNQYAYAPNPLLWIDPLGLKCSGPAGKLNRKLSALESAQNSAVNTRILPDGRIRYYDAESLARTPGPTRGRSHVTEWNPKTGDVRSWEETYNHSGQVNRVHPKMKNGELLDLPHYPPTKADLDAGIATPSGRSILPNLRSHYE</sequence>
<feature type="domain" description="Teneurin-like YD-shell" evidence="6">
    <location>
        <begin position="914"/>
        <end position="1079"/>
    </location>
</feature>
<feature type="domain" description="Teneurin-like YD-shell" evidence="6">
    <location>
        <begin position="583"/>
        <end position="765"/>
    </location>
</feature>
<dbReference type="EMBL" id="LS483466">
    <property type="protein sequence ID" value="SQI27077.1"/>
    <property type="molecule type" value="Genomic_DNA"/>
</dbReference>